<dbReference type="PANTHER" id="PTHR11655">
    <property type="entry name" value="60S/50S RIBOSOMAL PROTEIN L6/L9"/>
    <property type="match status" value="1"/>
</dbReference>
<comment type="function">
    <text evidence="5">This protein binds to the 23S rRNA, and is important in its secondary structure. It is located near the subunit interface in the base of the L7/L12 stalk, and near the tRNA binding site of the peptidyltransferase center.</text>
</comment>
<dbReference type="GO" id="GO:0019843">
    <property type="term" value="F:rRNA binding"/>
    <property type="evidence" value="ECO:0007669"/>
    <property type="project" value="UniProtKB-UniRule"/>
</dbReference>
<evidence type="ECO:0000256" key="3">
    <source>
        <dbReference type="ARBA" id="ARBA00022980"/>
    </source>
</evidence>
<sequence length="178" mass="19510">MGVRQVSEEVEFPKGVTWKLEGGALKVKGPKGELTRAFVHPLVRLEADSGQLFIKAKDARKRDRALAGTWAAHIRNMGQGALKGHEYQMKIVYSHFPIKAGVQGSEFVVENFLGEQHPRKVPIRGATKVSVAGDKVTVFGPDLEEVSGTAANIEQGTRIRGFDPRVFQDGIYIVSKGE</sequence>
<evidence type="ECO:0000313" key="7">
    <source>
        <dbReference type="EMBL" id="AKQ01058.1"/>
    </source>
</evidence>
<dbReference type="SUPFAM" id="SSF56053">
    <property type="entry name" value="Ribosomal protein L6"/>
    <property type="match status" value="2"/>
</dbReference>
<dbReference type="PANTHER" id="PTHR11655:SF16">
    <property type="entry name" value="60S RIBOSOMAL PROTEIN L9"/>
    <property type="match status" value="1"/>
</dbReference>
<dbReference type="PROSITE" id="PS00700">
    <property type="entry name" value="RIBOSOMAL_L6_2"/>
    <property type="match status" value="1"/>
</dbReference>
<keyword evidence="3 5" id="KW-0689">Ribosomal protein</keyword>
<dbReference type="InterPro" id="IPR036789">
    <property type="entry name" value="Ribosomal_uL6-like_a/b-dom_sf"/>
</dbReference>
<evidence type="ECO:0000256" key="4">
    <source>
        <dbReference type="ARBA" id="ARBA00023274"/>
    </source>
</evidence>
<evidence type="ECO:0000256" key="5">
    <source>
        <dbReference type="HAMAP-Rule" id="MF_01365"/>
    </source>
</evidence>
<dbReference type="InterPro" id="IPR019907">
    <property type="entry name" value="Ribosomal_uL6_arc"/>
</dbReference>
<dbReference type="NCBIfam" id="TIGR03653">
    <property type="entry name" value="uL6_arch"/>
    <property type="match status" value="1"/>
</dbReference>
<dbReference type="HAMAP" id="MF_01365_A">
    <property type="entry name" value="Ribosomal_uL6_A"/>
    <property type="match status" value="1"/>
</dbReference>
<feature type="domain" description="Large ribosomal subunit protein uL6 alpha-beta" evidence="6">
    <location>
        <begin position="96"/>
        <end position="170"/>
    </location>
</feature>
<keyword evidence="4 5" id="KW-0687">Ribonucleoprotein</keyword>
<comment type="subunit">
    <text evidence="5">Part of the 50S ribosomal subunit.</text>
</comment>
<keyword evidence="1 5" id="KW-0699">rRNA-binding</keyword>
<dbReference type="InterPro" id="IPR002359">
    <property type="entry name" value="Ribosomal_uL6_CS2"/>
</dbReference>
<dbReference type="AlphaFoldDB" id="A0A0H4T0M9"/>
<evidence type="ECO:0000256" key="1">
    <source>
        <dbReference type="ARBA" id="ARBA00022730"/>
    </source>
</evidence>
<keyword evidence="2 5" id="KW-0694">RNA-binding</keyword>
<dbReference type="GO" id="GO:0022625">
    <property type="term" value="C:cytosolic large ribosomal subunit"/>
    <property type="evidence" value="ECO:0007669"/>
    <property type="project" value="UniProtKB-UniRule"/>
</dbReference>
<dbReference type="GO" id="GO:0002181">
    <property type="term" value="P:cytoplasmic translation"/>
    <property type="evidence" value="ECO:0007669"/>
    <property type="project" value="TreeGrafter"/>
</dbReference>
<feature type="domain" description="Large ribosomal subunit protein uL6 alpha-beta" evidence="6">
    <location>
        <begin position="12"/>
        <end position="82"/>
    </location>
</feature>
<gene>
    <name evidence="5" type="primary">rpl6</name>
</gene>
<reference evidence="7" key="1">
    <citation type="journal article" date="2015" name="ISME J.">
        <title>Aquifer environment selects for microbial species cohorts in sediment and groundwater.</title>
        <authorList>
            <person name="Hug L.A."/>
            <person name="Thomas B.C."/>
            <person name="Brown C.T."/>
            <person name="Frischkorn K.R."/>
            <person name="Williams K.H."/>
            <person name="Tringe S.G."/>
            <person name="Banfield J.F."/>
        </authorList>
    </citation>
    <scope>NUCLEOTIDE SEQUENCE</scope>
</reference>
<protein>
    <recommendedName>
        <fullName evidence="5">Large ribosomal subunit protein uL6</fullName>
    </recommendedName>
</protein>
<dbReference type="PIRSF" id="PIRSF002162">
    <property type="entry name" value="Ribosomal_L6"/>
    <property type="match status" value="1"/>
</dbReference>
<dbReference type="InterPro" id="IPR000702">
    <property type="entry name" value="Ribosomal_uL6-like"/>
</dbReference>
<dbReference type="FunFam" id="3.90.930.12:FF:000008">
    <property type="entry name" value="50S ribosomal protein L6"/>
    <property type="match status" value="1"/>
</dbReference>
<comment type="similarity">
    <text evidence="5">Belongs to the universal ribosomal protein uL6 family.</text>
</comment>
<dbReference type="GO" id="GO:0003735">
    <property type="term" value="F:structural constituent of ribosome"/>
    <property type="evidence" value="ECO:0007669"/>
    <property type="project" value="UniProtKB-UniRule"/>
</dbReference>
<evidence type="ECO:0000256" key="2">
    <source>
        <dbReference type="ARBA" id="ARBA00022884"/>
    </source>
</evidence>
<dbReference type="EMBL" id="KT006949">
    <property type="protein sequence ID" value="AKQ01058.1"/>
    <property type="molecule type" value="Genomic_DNA"/>
</dbReference>
<evidence type="ECO:0000259" key="6">
    <source>
        <dbReference type="Pfam" id="PF00347"/>
    </source>
</evidence>
<dbReference type="InterPro" id="IPR020040">
    <property type="entry name" value="Ribosomal_uL6_a/b-dom"/>
</dbReference>
<accession>A0A0H4T0M9</accession>
<proteinExistence type="inferred from homology"/>
<dbReference type="Pfam" id="PF00347">
    <property type="entry name" value="Ribosomal_L6"/>
    <property type="match status" value="2"/>
</dbReference>
<name>A0A0H4T0M9_9EURY</name>
<organism evidence="7">
    <name type="scientific">uncultured euryarchaeote Rifle_16ft_4_minimus_14142</name>
    <dbReference type="NCBI Taxonomy" id="1665188"/>
    <lineage>
        <taxon>Archaea</taxon>
        <taxon>Methanobacteriati</taxon>
        <taxon>Methanobacteriota</taxon>
        <taxon>environmental samples</taxon>
    </lineage>
</organism>
<dbReference type="NCBIfam" id="NF004037">
    <property type="entry name" value="PRK05518.1"/>
    <property type="match status" value="1"/>
</dbReference>
<dbReference type="Gene3D" id="3.90.930.12">
    <property type="entry name" value="Ribosomal protein L6, alpha-beta domain"/>
    <property type="match status" value="2"/>
</dbReference>